<keyword evidence="2" id="KW-0067">ATP-binding</keyword>
<dbReference type="Gene3D" id="1.10.10.10">
    <property type="entry name" value="Winged helix-like DNA-binding domain superfamily/Winged helix DNA-binding domain"/>
    <property type="match status" value="1"/>
</dbReference>
<dbReference type="Pfam" id="PF13191">
    <property type="entry name" value="AAA_16"/>
    <property type="match status" value="1"/>
</dbReference>
<dbReference type="PANTHER" id="PTHR16305:SF35">
    <property type="entry name" value="TRANSCRIPTIONAL ACTIVATOR DOMAIN"/>
    <property type="match status" value="1"/>
</dbReference>
<dbReference type="PROSITE" id="PS50043">
    <property type="entry name" value="HTH_LUXR_2"/>
    <property type="match status" value="1"/>
</dbReference>
<organism evidence="5 6">
    <name type="scientific">Isoptericola halotolerans</name>
    <dbReference type="NCBI Taxonomy" id="300560"/>
    <lineage>
        <taxon>Bacteria</taxon>
        <taxon>Bacillati</taxon>
        <taxon>Actinomycetota</taxon>
        <taxon>Actinomycetes</taxon>
        <taxon>Micrococcales</taxon>
        <taxon>Promicromonosporaceae</taxon>
        <taxon>Isoptericola</taxon>
    </lineage>
</organism>
<accession>A0ABX5EA31</accession>
<evidence type="ECO:0000313" key="5">
    <source>
        <dbReference type="EMBL" id="PRZ03694.1"/>
    </source>
</evidence>
<proteinExistence type="predicted"/>
<dbReference type="Proteomes" id="UP000239895">
    <property type="component" value="Unassembled WGS sequence"/>
</dbReference>
<feature type="domain" description="HTH luxR-type" evidence="4">
    <location>
        <begin position="876"/>
        <end position="939"/>
    </location>
</feature>
<dbReference type="SMART" id="SM00421">
    <property type="entry name" value="HTH_LUXR"/>
    <property type="match status" value="1"/>
</dbReference>
<dbReference type="Pfam" id="PF00196">
    <property type="entry name" value="GerE"/>
    <property type="match status" value="1"/>
</dbReference>
<dbReference type="SUPFAM" id="SSF52540">
    <property type="entry name" value="P-loop containing nucleoside triphosphate hydrolases"/>
    <property type="match status" value="1"/>
</dbReference>
<dbReference type="EMBL" id="PVTX01000012">
    <property type="protein sequence ID" value="PRZ03694.1"/>
    <property type="molecule type" value="Genomic_DNA"/>
</dbReference>
<dbReference type="InterPro" id="IPR036388">
    <property type="entry name" value="WH-like_DNA-bd_sf"/>
</dbReference>
<dbReference type="InterPro" id="IPR041664">
    <property type="entry name" value="AAA_16"/>
</dbReference>
<evidence type="ECO:0000256" key="3">
    <source>
        <dbReference type="SAM" id="MobiDB-lite"/>
    </source>
</evidence>
<evidence type="ECO:0000313" key="6">
    <source>
        <dbReference type="Proteomes" id="UP000239895"/>
    </source>
</evidence>
<dbReference type="PANTHER" id="PTHR16305">
    <property type="entry name" value="TESTICULAR SOLUBLE ADENYLYL CYCLASE"/>
    <property type="match status" value="1"/>
</dbReference>
<dbReference type="PRINTS" id="PR00038">
    <property type="entry name" value="HTHLUXR"/>
</dbReference>
<dbReference type="Gene3D" id="3.40.50.300">
    <property type="entry name" value="P-loop containing nucleotide triphosphate hydrolases"/>
    <property type="match status" value="1"/>
</dbReference>
<keyword evidence="6" id="KW-1185">Reference proteome</keyword>
<dbReference type="InterPro" id="IPR000792">
    <property type="entry name" value="Tscrpt_reg_LuxR_C"/>
</dbReference>
<gene>
    <name evidence="5" type="ORF">BCL65_1126</name>
</gene>
<dbReference type="CDD" id="cd06170">
    <property type="entry name" value="LuxR_C_like"/>
    <property type="match status" value="1"/>
</dbReference>
<reference evidence="5 6" key="1">
    <citation type="submission" date="2018-03" db="EMBL/GenBank/DDBJ databases">
        <title>Comparative analysis of microorganisms from saline springs in Andes Mountain Range, Colombia.</title>
        <authorList>
            <person name="Rubin E."/>
        </authorList>
    </citation>
    <scope>NUCLEOTIDE SEQUENCE [LARGE SCALE GENOMIC DNA]</scope>
    <source>
        <strain evidence="5 6">CG 23</strain>
    </source>
</reference>
<evidence type="ECO:0000256" key="2">
    <source>
        <dbReference type="ARBA" id="ARBA00022840"/>
    </source>
</evidence>
<evidence type="ECO:0000256" key="1">
    <source>
        <dbReference type="ARBA" id="ARBA00022741"/>
    </source>
</evidence>
<feature type="region of interest" description="Disordered" evidence="3">
    <location>
        <begin position="865"/>
        <end position="884"/>
    </location>
</feature>
<dbReference type="InterPro" id="IPR027417">
    <property type="entry name" value="P-loop_NTPase"/>
</dbReference>
<dbReference type="SUPFAM" id="SSF46894">
    <property type="entry name" value="C-terminal effector domain of the bipartite response regulators"/>
    <property type="match status" value="1"/>
</dbReference>
<name>A0ABX5EA31_9MICO</name>
<keyword evidence="1" id="KW-0547">Nucleotide-binding</keyword>
<comment type="caution">
    <text evidence="5">The sequence shown here is derived from an EMBL/GenBank/DDBJ whole genome shotgun (WGS) entry which is preliminary data.</text>
</comment>
<evidence type="ECO:0000259" key="4">
    <source>
        <dbReference type="PROSITE" id="PS50043"/>
    </source>
</evidence>
<dbReference type="InterPro" id="IPR016032">
    <property type="entry name" value="Sig_transdc_resp-reg_C-effctor"/>
</dbReference>
<sequence>MPNPVCDDGGPGGRRAELVRILGRRAEAAAVDRLLSDARAGRSAALVVRGEAGIGKTALLEHAGDVAAASGFRVDRATAAESEMQFAFAGLHQLCATALERAGALPEPQRMALGVAFGQAAGPAPDRFLVGLAVLNLLAEVAEEQPLLCLMDDVQWLDEASAHVLGFVARRVGAERLALVFAIRDDDRDMPSPLIGLPELRLDGLAEPEARTLLASGVPAPLDENVRERIIAEARGNPLALLEPPGNGHSAWFAGGFERPDALDVPRRIEESFRRRAHGLPAHTQLLLLVAAAEPTGQATVLWHAASRLGIAREAVTPAQDAGLVEIDTQVRFRHPLARSAVYQAARGDDRRRAHQALAEATDPDVDPDRRAWHRAQAVLGTDEDVAQELVRSAGRAHARGGVAAAAALLEQAAALTPEPAVRAARALDAAQAKHEAGASQAATGLLAVAAAGPLDVLGQGRLELLRAQVVFHTTRGSDGAGMLLDAARTVAPLDPELARDTYLQALEASFHAGRLGGDWTMAAVASAARAAPVASSPARPVDLLLDGLTTMFTHGYEASVPTLRRALDTLRGGVGVEGPGEGVGLDEGSRRRLWLACQVAATLWDDDAVYVLADLDARLAREAGALSRLPAALNALSSVLVLTGDLGRAAELVAEESAIRSATGAPPLPNARLILAAWQGRQAETTALHATMVAEATGRGEGATLGLADVAMAALHNGWGNYGEALAAARAPVERGELTFASIALPELVEAGVHAGEPGRADVALEQLRVRAQASGTAWGLGLYARSRALLSTGPDAEKHYREAIDQLGRSRMATHVARAHLVYGEWLRREGRRQDAREQLRTAHEMLTGMGVDAFAARAARELGATGEHPRRRTEKPTDDLTAQELHVARLVATGATSREVAAQLFLSPRTVEAHLRAIFRKLAITSRRELRGLPLG</sequence>
<protein>
    <submittedName>
        <fullName evidence="5">Regulatory LuxR family protein</fullName>
    </submittedName>
</protein>
<dbReference type="PROSITE" id="PS00622">
    <property type="entry name" value="HTH_LUXR_1"/>
    <property type="match status" value="1"/>
</dbReference>